<dbReference type="Pfam" id="PF12728">
    <property type="entry name" value="HTH_17"/>
    <property type="match status" value="1"/>
</dbReference>
<dbReference type="InterPro" id="IPR010093">
    <property type="entry name" value="SinI_DNA-bd"/>
</dbReference>
<evidence type="ECO:0000313" key="2">
    <source>
        <dbReference type="EMBL" id="EIM72730.1"/>
    </source>
</evidence>
<dbReference type="OrthoDB" id="9805928at2"/>
<dbReference type="InterPro" id="IPR041657">
    <property type="entry name" value="HTH_17"/>
</dbReference>
<accession>I5BT28</accession>
<dbReference type="NCBIfam" id="TIGR01764">
    <property type="entry name" value="excise"/>
    <property type="match status" value="1"/>
</dbReference>
<dbReference type="GO" id="GO:0003677">
    <property type="term" value="F:DNA binding"/>
    <property type="evidence" value="ECO:0007669"/>
    <property type="project" value="UniProtKB-KW"/>
</dbReference>
<gene>
    <name evidence="2" type="ORF">A33O_18839</name>
</gene>
<protein>
    <submittedName>
        <fullName evidence="2">Excisionase/Xis, DNA-binding protein</fullName>
    </submittedName>
</protein>
<organism evidence="2 3">
    <name type="scientific">Nitratireductor aquibiodomus RA22</name>
    <dbReference type="NCBI Taxonomy" id="1189611"/>
    <lineage>
        <taxon>Bacteria</taxon>
        <taxon>Pseudomonadati</taxon>
        <taxon>Pseudomonadota</taxon>
        <taxon>Alphaproteobacteria</taxon>
        <taxon>Hyphomicrobiales</taxon>
        <taxon>Phyllobacteriaceae</taxon>
        <taxon>Nitratireductor</taxon>
    </lineage>
</organism>
<dbReference type="AlphaFoldDB" id="I5BT28"/>
<reference evidence="2 3" key="1">
    <citation type="journal article" date="2012" name="J. Bacteriol.">
        <title>Genome Sequence of Nitratireductor aquibiodomus Strain RA22.</title>
        <authorList>
            <person name="Singh A."/>
            <person name="Jangir P.K."/>
            <person name="Kumari C."/>
            <person name="Sharma R."/>
        </authorList>
    </citation>
    <scope>NUCLEOTIDE SEQUENCE [LARGE SCALE GENOMIC DNA]</scope>
    <source>
        <strain evidence="2 3">RA22</strain>
    </source>
</reference>
<feature type="domain" description="Helix-turn-helix" evidence="1">
    <location>
        <begin position="5"/>
        <end position="51"/>
    </location>
</feature>
<dbReference type="EMBL" id="AJXZ01000049">
    <property type="protein sequence ID" value="EIM72730.1"/>
    <property type="molecule type" value="Genomic_DNA"/>
</dbReference>
<proteinExistence type="predicted"/>
<evidence type="ECO:0000313" key="3">
    <source>
        <dbReference type="Proteomes" id="UP000004622"/>
    </source>
</evidence>
<sequence length="139" mass="15029">MTSEFLTVDAAAGLLHLHPKTVLRFIREGRLRATKVGKQYRIVRSDLNAFAGVSETEFLRTARATSIVDIENVDPPLLDRLSAILIGASKKDQPSDSSISVNFAHDPVLRSLKIIVIASPGDAATLLQLIDACLGPRPS</sequence>
<evidence type="ECO:0000259" key="1">
    <source>
        <dbReference type="Pfam" id="PF12728"/>
    </source>
</evidence>
<dbReference type="Proteomes" id="UP000004622">
    <property type="component" value="Unassembled WGS sequence"/>
</dbReference>
<name>I5BT28_9HYPH</name>
<dbReference type="RefSeq" id="WP_007010037.1">
    <property type="nucleotide sequence ID" value="NZ_AJXZ01000049.1"/>
</dbReference>
<keyword evidence="2" id="KW-0238">DNA-binding</keyword>
<comment type="caution">
    <text evidence="2">The sequence shown here is derived from an EMBL/GenBank/DDBJ whole genome shotgun (WGS) entry which is preliminary data.</text>
</comment>